<comment type="caution">
    <text evidence="2">The sequence shown here is derived from an EMBL/GenBank/DDBJ whole genome shotgun (WGS) entry which is preliminary data.</text>
</comment>
<evidence type="ECO:0000313" key="2">
    <source>
        <dbReference type="EMBL" id="RXK38148.1"/>
    </source>
</evidence>
<evidence type="ECO:0000313" key="3">
    <source>
        <dbReference type="Proteomes" id="UP000289152"/>
    </source>
</evidence>
<dbReference type="Proteomes" id="UP000289152">
    <property type="component" value="Unassembled WGS sequence"/>
</dbReference>
<evidence type="ECO:0000256" key="1">
    <source>
        <dbReference type="SAM" id="MobiDB-lite"/>
    </source>
</evidence>
<protein>
    <submittedName>
        <fullName evidence="2">Uncharacterized protein</fullName>
    </submittedName>
</protein>
<feature type="compositionally biased region" description="Acidic residues" evidence="1">
    <location>
        <begin position="147"/>
        <end position="156"/>
    </location>
</feature>
<keyword evidence="3" id="KW-1185">Reference proteome</keyword>
<name>A0A4Q1BK62_TREME</name>
<proteinExistence type="predicted"/>
<accession>A0A4Q1BK62</accession>
<feature type="compositionally biased region" description="Basic and acidic residues" evidence="1">
    <location>
        <begin position="206"/>
        <end position="223"/>
    </location>
</feature>
<dbReference type="AlphaFoldDB" id="A0A4Q1BK62"/>
<dbReference type="EMBL" id="SDIL01000053">
    <property type="protein sequence ID" value="RXK38148.1"/>
    <property type="molecule type" value="Genomic_DNA"/>
</dbReference>
<reference evidence="2 3" key="1">
    <citation type="submission" date="2016-06" db="EMBL/GenBank/DDBJ databases">
        <title>Evolution of pathogenesis and genome organization in the Tremellales.</title>
        <authorList>
            <person name="Cuomo C."/>
            <person name="Litvintseva A."/>
            <person name="Heitman J."/>
            <person name="Chen Y."/>
            <person name="Sun S."/>
            <person name="Springer D."/>
            <person name="Dromer F."/>
            <person name="Young S."/>
            <person name="Zeng Q."/>
            <person name="Chapman S."/>
            <person name="Gujja S."/>
            <person name="Saif S."/>
            <person name="Birren B."/>
        </authorList>
    </citation>
    <scope>NUCLEOTIDE SEQUENCE [LARGE SCALE GENOMIC DNA]</scope>
    <source>
        <strain evidence="2 3">ATCC 28783</strain>
    </source>
</reference>
<organism evidence="2 3">
    <name type="scientific">Tremella mesenterica</name>
    <name type="common">Jelly fungus</name>
    <dbReference type="NCBI Taxonomy" id="5217"/>
    <lineage>
        <taxon>Eukaryota</taxon>
        <taxon>Fungi</taxon>
        <taxon>Dikarya</taxon>
        <taxon>Basidiomycota</taxon>
        <taxon>Agaricomycotina</taxon>
        <taxon>Tremellomycetes</taxon>
        <taxon>Tremellales</taxon>
        <taxon>Tremellaceae</taxon>
        <taxon>Tremella</taxon>
    </lineage>
</organism>
<feature type="region of interest" description="Disordered" evidence="1">
    <location>
        <begin position="140"/>
        <end position="229"/>
    </location>
</feature>
<dbReference type="VEuPathDB" id="FungiDB:TREMEDRAFT_64666"/>
<sequence length="229" mass="25558">MIGPNQYISGIPAPIPSIQPVPTMVPVQPIVSIQALSMDPTLPFQPMQPISQIPLQPVQPIQPFQTIPSMSIQPMVPMIPSQPRSTWVNPSFPSTVQTTYPSQIYPINTAPLPPPIWGPGGESTVTGLSTMPPRYIAGLHQEPMDRGEEEVQEEWDNYNRRKAKERKRDRSTKNTPEKRTVRVDDRGASEEGMKDGQGGSTLTVTIKREMNEGSVDHEGSRQEHHVRRQ</sequence>
<dbReference type="InParanoid" id="A0A4Q1BK62"/>
<gene>
    <name evidence="2" type="ORF">M231_04609</name>
</gene>
<feature type="compositionally biased region" description="Basic and acidic residues" evidence="1">
    <location>
        <begin position="166"/>
        <end position="194"/>
    </location>
</feature>